<keyword evidence="7 8" id="KW-0472">Membrane</keyword>
<dbReference type="RefSeq" id="WP_013781495.1">
    <property type="nucleotide sequence ID" value="NC_015520.1"/>
</dbReference>
<feature type="transmembrane region" description="Helical" evidence="8">
    <location>
        <begin position="6"/>
        <end position="24"/>
    </location>
</feature>
<dbReference type="Pfam" id="PF04066">
    <property type="entry name" value="MrpF_PhaF"/>
    <property type="match status" value="1"/>
</dbReference>
<evidence type="ECO:0000256" key="3">
    <source>
        <dbReference type="ARBA" id="ARBA00022448"/>
    </source>
</evidence>
<evidence type="ECO:0000313" key="9">
    <source>
        <dbReference type="EMBL" id="AEE97067.1"/>
    </source>
</evidence>
<dbReference type="STRING" id="697281.Mahau_1891"/>
<dbReference type="InterPro" id="IPR007208">
    <property type="entry name" value="MrpF/PhaF-like"/>
</dbReference>
<dbReference type="GO" id="GO:0015385">
    <property type="term" value="F:sodium:proton antiporter activity"/>
    <property type="evidence" value="ECO:0007669"/>
    <property type="project" value="TreeGrafter"/>
</dbReference>
<name>F4A1E8_MAHA5</name>
<accession>F4A1E8</accession>
<keyword evidence="4" id="KW-1003">Cell membrane</keyword>
<dbReference type="KEGG" id="mas:Mahau_1891"/>
<evidence type="ECO:0000256" key="5">
    <source>
        <dbReference type="ARBA" id="ARBA00022692"/>
    </source>
</evidence>
<dbReference type="eggNOG" id="COG2212">
    <property type="taxonomic scope" value="Bacteria"/>
</dbReference>
<dbReference type="HOGENOM" id="CLU_125825_2_0_9"/>
<dbReference type="OrthoDB" id="9799958at2"/>
<proteinExistence type="inferred from homology"/>
<evidence type="ECO:0000256" key="2">
    <source>
        <dbReference type="ARBA" id="ARBA00009212"/>
    </source>
</evidence>
<evidence type="ECO:0000256" key="4">
    <source>
        <dbReference type="ARBA" id="ARBA00022475"/>
    </source>
</evidence>
<sequence length="86" mass="9707">MDFQQYLIIIIAVFMVGGIIRTILGPTIWDRMLGMNLISSKIIMAIVVFALILDKSYLLDIAIAYTLIGFIGMVLLARFIERRGDL</sequence>
<keyword evidence="6 8" id="KW-1133">Transmembrane helix</keyword>
<comment type="similarity">
    <text evidence="2">Belongs to the CPA3 antiporters (TC 2.A.63) subunit F family.</text>
</comment>
<dbReference type="AlphaFoldDB" id="F4A1E8"/>
<evidence type="ECO:0000256" key="7">
    <source>
        <dbReference type="ARBA" id="ARBA00023136"/>
    </source>
</evidence>
<reference evidence="9 10" key="2">
    <citation type="journal article" date="2011" name="Stand. Genomic Sci.">
        <title>Complete genome sequence of Mahella australiensis type strain (50-1 BON).</title>
        <authorList>
            <person name="Sikorski J."/>
            <person name="Teshima H."/>
            <person name="Nolan M."/>
            <person name="Lucas S."/>
            <person name="Hammon N."/>
            <person name="Deshpande S."/>
            <person name="Cheng J.F."/>
            <person name="Pitluck S."/>
            <person name="Liolios K."/>
            <person name="Pagani I."/>
            <person name="Ivanova N."/>
            <person name="Huntemann M."/>
            <person name="Mavromatis K."/>
            <person name="Ovchinikova G."/>
            <person name="Pati A."/>
            <person name="Tapia R."/>
            <person name="Han C."/>
            <person name="Goodwin L."/>
            <person name="Chen A."/>
            <person name="Palaniappan K."/>
            <person name="Land M."/>
            <person name="Hauser L."/>
            <person name="Ngatchou-Djao O.D."/>
            <person name="Rohde M."/>
            <person name="Pukall R."/>
            <person name="Spring S."/>
            <person name="Abt B."/>
            <person name="Goker M."/>
            <person name="Detter J.C."/>
            <person name="Woyke T."/>
            <person name="Bristow J."/>
            <person name="Markowitz V."/>
            <person name="Hugenholtz P."/>
            <person name="Eisen J.A."/>
            <person name="Kyrpides N.C."/>
            <person name="Klenk H.P."/>
            <person name="Lapidus A."/>
        </authorList>
    </citation>
    <scope>NUCLEOTIDE SEQUENCE [LARGE SCALE GENOMIC DNA]</scope>
    <source>
        <strain evidence="10">DSM 15567 / CIP 107919 / 50-1 BON</strain>
    </source>
</reference>
<dbReference type="Proteomes" id="UP000008457">
    <property type="component" value="Chromosome"/>
</dbReference>
<dbReference type="PANTHER" id="PTHR34702">
    <property type="entry name" value="NA(+)/H(+) ANTIPORTER SUBUNIT F1"/>
    <property type="match status" value="1"/>
</dbReference>
<evidence type="ECO:0000256" key="6">
    <source>
        <dbReference type="ARBA" id="ARBA00022989"/>
    </source>
</evidence>
<evidence type="ECO:0000313" key="10">
    <source>
        <dbReference type="Proteomes" id="UP000008457"/>
    </source>
</evidence>
<dbReference type="GO" id="GO:0005886">
    <property type="term" value="C:plasma membrane"/>
    <property type="evidence" value="ECO:0007669"/>
    <property type="project" value="UniProtKB-SubCell"/>
</dbReference>
<evidence type="ECO:0000256" key="1">
    <source>
        <dbReference type="ARBA" id="ARBA00004651"/>
    </source>
</evidence>
<feature type="transmembrane region" description="Helical" evidence="8">
    <location>
        <begin position="33"/>
        <end position="53"/>
    </location>
</feature>
<dbReference type="PANTHER" id="PTHR34702:SF1">
    <property type="entry name" value="NA(+)_H(+) ANTIPORTER SUBUNIT F"/>
    <property type="match status" value="1"/>
</dbReference>
<evidence type="ECO:0000256" key="8">
    <source>
        <dbReference type="SAM" id="Phobius"/>
    </source>
</evidence>
<keyword evidence="3" id="KW-0813">Transport</keyword>
<dbReference type="EMBL" id="CP002360">
    <property type="protein sequence ID" value="AEE97067.1"/>
    <property type="molecule type" value="Genomic_DNA"/>
</dbReference>
<comment type="subcellular location">
    <subcellularLocation>
        <location evidence="1">Cell membrane</location>
        <topology evidence="1">Multi-pass membrane protein</topology>
    </subcellularLocation>
</comment>
<keyword evidence="10" id="KW-1185">Reference proteome</keyword>
<feature type="transmembrane region" description="Helical" evidence="8">
    <location>
        <begin position="59"/>
        <end position="80"/>
    </location>
</feature>
<reference evidence="10" key="1">
    <citation type="submission" date="2010-11" db="EMBL/GenBank/DDBJ databases">
        <title>The complete genome of Mahella australiensis DSM 15567.</title>
        <authorList>
            <consortium name="US DOE Joint Genome Institute (JGI-PGF)"/>
            <person name="Lucas S."/>
            <person name="Copeland A."/>
            <person name="Lapidus A."/>
            <person name="Bruce D."/>
            <person name="Goodwin L."/>
            <person name="Pitluck S."/>
            <person name="Kyrpides N."/>
            <person name="Mavromatis K."/>
            <person name="Pagani I."/>
            <person name="Ivanova N."/>
            <person name="Teshima H."/>
            <person name="Brettin T."/>
            <person name="Detter J.C."/>
            <person name="Han C."/>
            <person name="Tapia R."/>
            <person name="Land M."/>
            <person name="Hauser L."/>
            <person name="Markowitz V."/>
            <person name="Cheng J.-F."/>
            <person name="Hugenholtz P."/>
            <person name="Woyke T."/>
            <person name="Wu D."/>
            <person name="Spring S."/>
            <person name="Pukall R."/>
            <person name="Steenblock K."/>
            <person name="Schneider S."/>
            <person name="Klenk H.-P."/>
            <person name="Eisen J.A."/>
        </authorList>
    </citation>
    <scope>NUCLEOTIDE SEQUENCE [LARGE SCALE GENOMIC DNA]</scope>
    <source>
        <strain evidence="10">DSM 15567 / CIP 107919 / 50-1 BON</strain>
    </source>
</reference>
<gene>
    <name evidence="9" type="ordered locus">Mahau_1891</name>
</gene>
<organism evidence="9 10">
    <name type="scientific">Mahella australiensis (strain DSM 15567 / CIP 107919 / 50-1 BON)</name>
    <dbReference type="NCBI Taxonomy" id="697281"/>
    <lineage>
        <taxon>Bacteria</taxon>
        <taxon>Bacillati</taxon>
        <taxon>Bacillota</taxon>
        <taxon>Clostridia</taxon>
        <taxon>Thermoanaerobacterales</taxon>
        <taxon>Thermoanaerobacterales Family IV. Incertae Sedis</taxon>
        <taxon>Mahella</taxon>
    </lineage>
</organism>
<protein>
    <submittedName>
        <fullName evidence="9">Multiple resistance and pH regulation protein F</fullName>
    </submittedName>
</protein>
<keyword evidence="5 8" id="KW-0812">Transmembrane</keyword>